<dbReference type="Proteomes" id="UP000310685">
    <property type="component" value="Unassembled WGS sequence"/>
</dbReference>
<dbReference type="OrthoDB" id="19482at2759"/>
<dbReference type="GO" id="GO:0042147">
    <property type="term" value="P:retrograde transport, endosome to Golgi"/>
    <property type="evidence" value="ECO:0007669"/>
    <property type="project" value="TreeGrafter"/>
</dbReference>
<evidence type="ECO:0000313" key="12">
    <source>
        <dbReference type="EMBL" id="TIC68567.1"/>
    </source>
</evidence>
<dbReference type="GO" id="GO:0000938">
    <property type="term" value="C:GARP complex"/>
    <property type="evidence" value="ECO:0007669"/>
    <property type="project" value="TreeGrafter"/>
</dbReference>
<dbReference type="GO" id="GO:0019905">
    <property type="term" value="F:syntaxin binding"/>
    <property type="evidence" value="ECO:0007669"/>
    <property type="project" value="TreeGrafter"/>
</dbReference>
<dbReference type="EMBL" id="SPRV01000012">
    <property type="protein sequence ID" value="TIC68567.1"/>
    <property type="molecule type" value="Genomic_DNA"/>
</dbReference>
<evidence type="ECO:0000313" key="7">
    <source>
        <dbReference type="EMBL" id="TIB81057.1"/>
    </source>
</evidence>
<dbReference type="EMBL" id="SPRH01000009">
    <property type="protein sequence ID" value="TIC02897.1"/>
    <property type="molecule type" value="Genomic_DNA"/>
</dbReference>
<dbReference type="SMART" id="SM00257">
    <property type="entry name" value="LysM"/>
    <property type="match status" value="2"/>
</dbReference>
<keyword evidence="4" id="KW-0653">Protein transport</keyword>
<reference evidence="13 14" key="1">
    <citation type="submission" date="2019-03" db="EMBL/GenBank/DDBJ databases">
        <title>Sequencing 25 genomes of Wallemia mellicola.</title>
        <authorList>
            <person name="Gostincar C."/>
        </authorList>
    </citation>
    <scope>NUCLEOTIDE SEQUENCE [LARGE SCALE GENOMIC DNA]</scope>
    <source>
        <strain evidence="8 15">EXF-1262</strain>
        <strain evidence="11 16">EXF-1274</strain>
        <strain evidence="12 13">EXF-1277</strain>
        <strain evidence="7 17">EXF-6152</strain>
        <strain evidence="10 18">EXF-757</strain>
        <strain evidence="9 14">EXF-8738</strain>
    </source>
</reference>
<comment type="similarity">
    <text evidence="2">Belongs to the VPS52 family.</text>
</comment>
<evidence type="ECO:0000256" key="5">
    <source>
        <dbReference type="ARBA" id="ARBA00023034"/>
    </source>
</evidence>
<name>A0A4T0PRH8_9BASI</name>
<dbReference type="InterPro" id="IPR036779">
    <property type="entry name" value="LysM_dom_sf"/>
</dbReference>
<dbReference type="Proteomes" id="UP000305647">
    <property type="component" value="Unassembled WGS sequence"/>
</dbReference>
<dbReference type="EMBL" id="SPRC01000011">
    <property type="protein sequence ID" value="TIB81057.1"/>
    <property type="molecule type" value="Genomic_DNA"/>
</dbReference>
<dbReference type="InterPro" id="IPR048319">
    <property type="entry name" value="Vps52_CC"/>
</dbReference>
<dbReference type="GO" id="GO:0006896">
    <property type="term" value="P:Golgi to vacuole transport"/>
    <property type="evidence" value="ECO:0007669"/>
    <property type="project" value="TreeGrafter"/>
</dbReference>
<evidence type="ECO:0000313" key="14">
    <source>
        <dbReference type="Proteomes" id="UP000305647"/>
    </source>
</evidence>
<keyword evidence="3" id="KW-0813">Transport</keyword>
<evidence type="ECO:0000256" key="4">
    <source>
        <dbReference type="ARBA" id="ARBA00022927"/>
    </source>
</evidence>
<evidence type="ECO:0000256" key="1">
    <source>
        <dbReference type="ARBA" id="ARBA00004601"/>
    </source>
</evidence>
<dbReference type="PROSITE" id="PS51782">
    <property type="entry name" value="LYSM"/>
    <property type="match status" value="2"/>
</dbReference>
<proteinExistence type="inferred from homology"/>
<dbReference type="Proteomes" id="UP000309601">
    <property type="component" value="Unassembled WGS sequence"/>
</dbReference>
<accession>A0A4T0PRH8</accession>
<dbReference type="EMBL" id="SPRW01000011">
    <property type="protein sequence ID" value="TIC67794.1"/>
    <property type="molecule type" value="Genomic_DNA"/>
</dbReference>
<dbReference type="Gene3D" id="3.10.350.10">
    <property type="entry name" value="LysM domain"/>
    <property type="match status" value="2"/>
</dbReference>
<dbReference type="InterPro" id="IPR018392">
    <property type="entry name" value="LysM"/>
</dbReference>
<evidence type="ECO:0000313" key="17">
    <source>
        <dbReference type="Proteomes" id="UP000310685"/>
    </source>
</evidence>
<evidence type="ECO:0000256" key="2">
    <source>
        <dbReference type="ARBA" id="ARBA00008180"/>
    </source>
</evidence>
<dbReference type="CDD" id="cd00118">
    <property type="entry name" value="LysM"/>
    <property type="match status" value="1"/>
</dbReference>
<dbReference type="GO" id="GO:0015031">
    <property type="term" value="P:protein transport"/>
    <property type="evidence" value="ECO:0007669"/>
    <property type="project" value="UniProtKB-KW"/>
</dbReference>
<dbReference type="PANTHER" id="PTHR14190">
    <property type="entry name" value="SUPPRESSOR OF ACTIN MUTATIONS 2/VACUOLAR PROTEIN SORTING 52"/>
    <property type="match status" value="1"/>
</dbReference>
<dbReference type="GO" id="GO:0005829">
    <property type="term" value="C:cytosol"/>
    <property type="evidence" value="ECO:0007669"/>
    <property type="project" value="GOC"/>
</dbReference>
<feature type="domain" description="LysM" evidence="6">
    <location>
        <begin position="643"/>
        <end position="689"/>
    </location>
</feature>
<dbReference type="Pfam" id="PF20655">
    <property type="entry name" value="Vps52_C"/>
    <property type="match status" value="1"/>
</dbReference>
<dbReference type="InterPro" id="IPR007258">
    <property type="entry name" value="Vps52"/>
</dbReference>
<keyword evidence="5" id="KW-0333">Golgi apparatus</keyword>
<dbReference type="Pfam" id="PF04129">
    <property type="entry name" value="Vps52_CC"/>
    <property type="match status" value="1"/>
</dbReference>
<dbReference type="PANTHER" id="PTHR14190:SF7">
    <property type="entry name" value="VACUOLAR PROTEIN SORTING-ASSOCIATED PROTEIN 52 HOMOLOG"/>
    <property type="match status" value="1"/>
</dbReference>
<dbReference type="InterPro" id="IPR048361">
    <property type="entry name" value="Vps52_C"/>
</dbReference>
<dbReference type="Proteomes" id="UP000305362">
    <property type="component" value="Unassembled WGS sequence"/>
</dbReference>
<dbReference type="Proteomes" id="UP000307169">
    <property type="component" value="Unassembled WGS sequence"/>
</dbReference>
<protein>
    <recommendedName>
        <fullName evidence="6">LysM domain-containing protein</fullName>
    </recommendedName>
</protein>
<evidence type="ECO:0000313" key="13">
    <source>
        <dbReference type="Proteomes" id="UP000305362"/>
    </source>
</evidence>
<comment type="subcellular location">
    <subcellularLocation>
        <location evidence="1">Golgi apparatus</location>
        <location evidence="1">trans-Golgi network</location>
    </subcellularLocation>
</comment>
<evidence type="ECO:0000313" key="8">
    <source>
        <dbReference type="EMBL" id="TIC02897.1"/>
    </source>
</evidence>
<evidence type="ECO:0000313" key="15">
    <source>
        <dbReference type="Proteomes" id="UP000307169"/>
    </source>
</evidence>
<evidence type="ECO:0000313" key="9">
    <source>
        <dbReference type="EMBL" id="TIC27905.1"/>
    </source>
</evidence>
<feature type="domain" description="LysM" evidence="6">
    <location>
        <begin position="587"/>
        <end position="634"/>
    </location>
</feature>
<evidence type="ECO:0000256" key="3">
    <source>
        <dbReference type="ARBA" id="ARBA00022448"/>
    </source>
</evidence>
<evidence type="ECO:0000313" key="11">
    <source>
        <dbReference type="EMBL" id="TIC67794.1"/>
    </source>
</evidence>
<sequence>MQAESRDVNNEASFNTLLKPLDDIREDVSYQGTDEDWNDVIELLNSENRDIEDTFLSLKRNLDDDSNETLGLESSVKHSIEDITTLANFLSTFQQSLLSTSSQISSLQTKSAEIDEQLSKQKIQASEIDELLKELVIPPSLINLIMNKDVTDVDAWIDGCKSIEGYLRSVEKHQDVKARVQLQTVLQVLKMKAADKIRSKLFSLFAPFQASATSNIAFHQTAVLFKYAPLYAFLKRQEPRVAQEVERVYTNAARGYYETCLVRYTREAFRVAPRFQELAIANSANAWESNEEPYEHENVKQRLSYSSLEGPSVFLAYQADDVNYKLPPEAIFRSLLLTFIDNACSEFAFCTRFFDDSLHSLYQDKNSKPGVFLSEQEVAIANDLGSIGATQQIWNHVFETAYNQIKNDLMKIPTNTNLPSALFSMIRINDEAHEVCLVRGCLPASKLCAALRISMWPLLQKEMDGRVVALQRLADETQAPSASLLGTAGNFVSSSMGFGGNRVSIDLADKVSKRYATLYKSLKELSTSDDQMMMQSNIKRLRSLVENVIEKAASRSEDRNWLANAYSSLASLALASVAASAAAHCTRTYKVQGGEYCDEISASQGLSTYQLAASNFDKINADCTNLEEGEELCLGWPGSDCTETYVVKEHDTCDSIAYNNQVNTTVLWLNNPQIDNACGNVYIGEVLCVHNGVKVPEYNIPEDAPVHSINDVVDWSNSPVANAMPVEQPETDQCDA</sequence>
<dbReference type="GO" id="GO:0032456">
    <property type="term" value="P:endocytic recycling"/>
    <property type="evidence" value="ECO:0007669"/>
    <property type="project" value="TreeGrafter"/>
</dbReference>
<evidence type="ECO:0000313" key="16">
    <source>
        <dbReference type="Proteomes" id="UP000309601"/>
    </source>
</evidence>
<comment type="caution">
    <text evidence="8">The sequence shown here is derived from an EMBL/GenBank/DDBJ whole genome shotgun (WGS) entry which is preliminary data.</text>
</comment>
<organism evidence="8 15">
    <name type="scientific">Wallemia mellicola</name>
    <dbReference type="NCBI Taxonomy" id="1708541"/>
    <lineage>
        <taxon>Eukaryota</taxon>
        <taxon>Fungi</taxon>
        <taxon>Dikarya</taxon>
        <taxon>Basidiomycota</taxon>
        <taxon>Wallemiomycotina</taxon>
        <taxon>Wallemiomycetes</taxon>
        <taxon>Wallemiales</taxon>
        <taxon>Wallemiaceae</taxon>
        <taxon>Wallemia</taxon>
    </lineage>
</organism>
<dbReference type="SUPFAM" id="SSF54106">
    <property type="entry name" value="LysM domain"/>
    <property type="match status" value="1"/>
</dbReference>
<dbReference type="EMBL" id="SPRO01000048">
    <property type="protein sequence ID" value="TIC27905.1"/>
    <property type="molecule type" value="Genomic_DNA"/>
</dbReference>
<dbReference type="Proteomes" id="UP000310708">
    <property type="component" value="Unassembled WGS sequence"/>
</dbReference>
<dbReference type="EMBL" id="SPRX01000010">
    <property type="protein sequence ID" value="TIC67683.1"/>
    <property type="molecule type" value="Genomic_DNA"/>
</dbReference>
<evidence type="ECO:0000313" key="18">
    <source>
        <dbReference type="Proteomes" id="UP000310708"/>
    </source>
</evidence>
<evidence type="ECO:0000313" key="10">
    <source>
        <dbReference type="EMBL" id="TIC67683.1"/>
    </source>
</evidence>
<dbReference type="Pfam" id="PF01476">
    <property type="entry name" value="LysM"/>
    <property type="match status" value="2"/>
</dbReference>
<evidence type="ECO:0000259" key="6">
    <source>
        <dbReference type="PROSITE" id="PS51782"/>
    </source>
</evidence>
<dbReference type="AlphaFoldDB" id="A0A4T0PRH8"/>
<gene>
    <name evidence="10" type="ORF">E3Q01_01236</name>
    <name evidence="11" type="ORF">E3Q02_01462</name>
    <name evidence="12" type="ORF">E3Q03_01623</name>
    <name evidence="9" type="ORF">E3Q10_03460</name>
    <name evidence="8" type="ORF">E3Q17_01215</name>
    <name evidence="7" type="ORF">E3Q22_01544</name>
</gene>